<evidence type="ECO:0000256" key="3">
    <source>
        <dbReference type="ARBA" id="ARBA00022679"/>
    </source>
</evidence>
<keyword evidence="12" id="KW-1185">Reference proteome</keyword>
<dbReference type="InterPro" id="IPR007046">
    <property type="entry name" value="RNA_pol_sigma_54_core-bd"/>
</dbReference>
<reference evidence="11 12" key="1">
    <citation type="submission" date="2016-01" db="EMBL/GenBank/DDBJ databases">
        <title>Complete genome sequence of strain Lentibacillus amyloliquefaciens LAM0015T isolated from saline sediment.</title>
        <authorList>
            <person name="Wang J.-L."/>
            <person name="He M.-X."/>
        </authorList>
    </citation>
    <scope>NUCLEOTIDE SEQUENCE [LARGE SCALE GENOMIC DNA]</scope>
    <source>
        <strain evidence="11 12">LAM0015</strain>
    </source>
</reference>
<evidence type="ECO:0000259" key="9">
    <source>
        <dbReference type="Pfam" id="PF04552"/>
    </source>
</evidence>
<feature type="domain" description="RNA polymerase sigma factor 54 DNA-binding" evidence="9">
    <location>
        <begin position="265"/>
        <end position="423"/>
    </location>
</feature>
<accession>A0A0U4DYF2</accession>
<dbReference type="Proteomes" id="UP000050331">
    <property type="component" value="Chromosome"/>
</dbReference>
<organism evidence="11 12">
    <name type="scientific">Lentibacillus amyloliquefaciens</name>
    <dbReference type="NCBI Taxonomy" id="1472767"/>
    <lineage>
        <taxon>Bacteria</taxon>
        <taxon>Bacillati</taxon>
        <taxon>Bacillota</taxon>
        <taxon>Bacilli</taxon>
        <taxon>Bacillales</taxon>
        <taxon>Bacillaceae</taxon>
        <taxon>Lentibacillus</taxon>
    </lineage>
</organism>
<evidence type="ECO:0000313" key="11">
    <source>
        <dbReference type="EMBL" id="ALX50408.1"/>
    </source>
</evidence>
<dbReference type="InterPro" id="IPR007634">
    <property type="entry name" value="RNA_pol_sigma_54_DNA-bd"/>
</dbReference>
<dbReference type="GO" id="GO:0006352">
    <property type="term" value="P:DNA-templated transcription initiation"/>
    <property type="evidence" value="ECO:0007669"/>
    <property type="project" value="InterPro"/>
</dbReference>
<dbReference type="PANTHER" id="PTHR32248:SF4">
    <property type="entry name" value="RNA POLYMERASE SIGMA-54 FACTOR"/>
    <property type="match status" value="1"/>
</dbReference>
<comment type="similarity">
    <text evidence="1">Belongs to the sigma-54 factor family.</text>
</comment>
<dbReference type="GO" id="GO:0001216">
    <property type="term" value="F:DNA-binding transcription activator activity"/>
    <property type="evidence" value="ECO:0007669"/>
    <property type="project" value="InterPro"/>
</dbReference>
<evidence type="ECO:0000256" key="2">
    <source>
        <dbReference type="ARBA" id="ARBA00022478"/>
    </source>
</evidence>
<gene>
    <name evidence="11" type="ORF">AOX59_18585</name>
</gene>
<dbReference type="OrthoDB" id="9814402at2"/>
<proteinExistence type="inferred from homology"/>
<name>A0A0U4DYF2_9BACI</name>
<keyword evidence="4" id="KW-0548">Nucleotidyltransferase</keyword>
<dbReference type="GO" id="GO:0016987">
    <property type="term" value="F:sigma factor activity"/>
    <property type="evidence" value="ECO:0007669"/>
    <property type="project" value="UniProtKB-KW"/>
</dbReference>
<dbReference type="NCBIfam" id="TIGR02395">
    <property type="entry name" value="rpoN_sigma"/>
    <property type="match status" value="1"/>
</dbReference>
<protein>
    <submittedName>
        <fullName evidence="11">RNA polymerase sigma-54 factor</fullName>
    </submittedName>
</protein>
<evidence type="ECO:0000256" key="1">
    <source>
        <dbReference type="ARBA" id="ARBA00008798"/>
    </source>
</evidence>
<dbReference type="PROSITE" id="PS00717">
    <property type="entry name" value="SIGMA54_1"/>
    <property type="match status" value="1"/>
</dbReference>
<evidence type="ECO:0000259" key="10">
    <source>
        <dbReference type="Pfam" id="PF04963"/>
    </source>
</evidence>
<dbReference type="STRING" id="1472767.AOX59_18585"/>
<dbReference type="InterPro" id="IPR000394">
    <property type="entry name" value="RNA_pol_sigma_54"/>
</dbReference>
<dbReference type="GO" id="GO:0016779">
    <property type="term" value="F:nucleotidyltransferase activity"/>
    <property type="evidence" value="ECO:0007669"/>
    <property type="project" value="UniProtKB-KW"/>
</dbReference>
<keyword evidence="6" id="KW-0731">Sigma factor</keyword>
<evidence type="ECO:0000256" key="5">
    <source>
        <dbReference type="ARBA" id="ARBA00023015"/>
    </source>
</evidence>
<dbReference type="RefSeq" id="WP_068447891.1">
    <property type="nucleotide sequence ID" value="NZ_CP013862.1"/>
</dbReference>
<dbReference type="PROSITE" id="PS50044">
    <property type="entry name" value="SIGMA54_3"/>
    <property type="match status" value="1"/>
</dbReference>
<keyword evidence="3" id="KW-0808">Transferase</keyword>
<dbReference type="Gene3D" id="1.10.10.60">
    <property type="entry name" value="Homeodomain-like"/>
    <property type="match status" value="1"/>
</dbReference>
<dbReference type="Pfam" id="PF04552">
    <property type="entry name" value="Sigma54_DBD"/>
    <property type="match status" value="1"/>
</dbReference>
<dbReference type="AlphaFoldDB" id="A0A0U4DYF2"/>
<keyword evidence="2" id="KW-0240">DNA-directed RNA polymerase</keyword>
<dbReference type="InterPro" id="IPR038709">
    <property type="entry name" value="RpoN_core-bd_sf"/>
</dbReference>
<dbReference type="GO" id="GO:0003677">
    <property type="term" value="F:DNA binding"/>
    <property type="evidence" value="ECO:0007669"/>
    <property type="project" value="UniProtKB-KW"/>
</dbReference>
<dbReference type="GO" id="GO:0000428">
    <property type="term" value="C:DNA-directed RNA polymerase complex"/>
    <property type="evidence" value="ECO:0007669"/>
    <property type="project" value="UniProtKB-KW"/>
</dbReference>
<dbReference type="Pfam" id="PF04963">
    <property type="entry name" value="Sigma54_CBD"/>
    <property type="match status" value="1"/>
</dbReference>
<dbReference type="Gene3D" id="1.10.10.1330">
    <property type="entry name" value="RNA polymerase sigma-54 factor, core-binding domain"/>
    <property type="match status" value="1"/>
</dbReference>
<evidence type="ECO:0000313" key="12">
    <source>
        <dbReference type="Proteomes" id="UP000050331"/>
    </source>
</evidence>
<keyword evidence="5" id="KW-0805">Transcription regulation</keyword>
<dbReference type="KEGG" id="lao:AOX59_18585"/>
<dbReference type="PRINTS" id="PR00045">
    <property type="entry name" value="SIGMA54FCT"/>
</dbReference>
<keyword evidence="8" id="KW-0804">Transcription</keyword>
<sequence>MKPSIVQEQTLQMKMNQSLIQAIHLLQFSGMEIIDYIQELSKENPLIEDVNFDYEISQFKQGSSNDVSIGEINQSELSMYEHLKSQLYALDIPNNLRQAVNFGIDSLDADGYLDIEMAFWAEQCHITVRQTEETLELIQQLEPAGIGARSLKECIQLQMPASKQFLDELLTDHLDWVAEENIREISEHFNLSENETEKTLKQIQSCHPKPGQLLSAKKTEYIIPEAYIYEQNGNWQISFYKWHSPTIEINESYKNLQVEEKEAADYLKEKFNQVNWLKQAIKFRGNTLENVIRIIVEKQRMYFEHGAFMLQPLTLKEVAAELGMHISTVSRAITHKYVQTKQGVIPLKFFLQSGVRQKDGEQTASFVIKQLIAEMINNEDKQRPLSDQTITNRLQQEFGIRAARRTVMKYRQRLGFASSAKRK</sequence>
<dbReference type="Pfam" id="PF00309">
    <property type="entry name" value="Sigma54_AID"/>
    <property type="match status" value="1"/>
</dbReference>
<evidence type="ECO:0000256" key="8">
    <source>
        <dbReference type="ARBA" id="ARBA00023163"/>
    </source>
</evidence>
<evidence type="ECO:0000256" key="7">
    <source>
        <dbReference type="ARBA" id="ARBA00023125"/>
    </source>
</evidence>
<dbReference type="PIRSF" id="PIRSF000774">
    <property type="entry name" value="RpoN"/>
    <property type="match status" value="1"/>
</dbReference>
<feature type="domain" description="RNA polymerase sigma factor 54 core-binding" evidence="10">
    <location>
        <begin position="71"/>
        <end position="253"/>
    </location>
</feature>
<evidence type="ECO:0000256" key="6">
    <source>
        <dbReference type="ARBA" id="ARBA00023082"/>
    </source>
</evidence>
<evidence type="ECO:0000256" key="4">
    <source>
        <dbReference type="ARBA" id="ARBA00022695"/>
    </source>
</evidence>
<keyword evidence="7" id="KW-0238">DNA-binding</keyword>
<dbReference type="PANTHER" id="PTHR32248">
    <property type="entry name" value="RNA POLYMERASE SIGMA-54 FACTOR"/>
    <property type="match status" value="1"/>
</dbReference>
<dbReference type="EMBL" id="CP013862">
    <property type="protein sequence ID" value="ALX50408.1"/>
    <property type="molecule type" value="Genomic_DNA"/>
</dbReference>